<feature type="region of interest" description="Disordered" evidence="1">
    <location>
        <begin position="288"/>
        <end position="337"/>
    </location>
</feature>
<feature type="compositionally biased region" description="Basic and acidic residues" evidence="1">
    <location>
        <begin position="74"/>
        <end position="89"/>
    </location>
</feature>
<feature type="region of interest" description="Disordered" evidence="1">
    <location>
        <begin position="195"/>
        <end position="263"/>
    </location>
</feature>
<feature type="compositionally biased region" description="Low complexity" evidence="1">
    <location>
        <begin position="233"/>
        <end position="250"/>
    </location>
</feature>
<feature type="region of interest" description="Disordered" evidence="1">
    <location>
        <begin position="74"/>
        <end position="115"/>
    </location>
</feature>
<feature type="compositionally biased region" description="Polar residues" evidence="1">
    <location>
        <begin position="195"/>
        <end position="204"/>
    </location>
</feature>
<name>A0ABR4BS45_9HELO</name>
<feature type="compositionally biased region" description="Acidic residues" evidence="1">
    <location>
        <begin position="97"/>
        <end position="106"/>
    </location>
</feature>
<keyword evidence="3" id="KW-1185">Reference proteome</keyword>
<evidence type="ECO:0000256" key="1">
    <source>
        <dbReference type="SAM" id="MobiDB-lite"/>
    </source>
</evidence>
<reference evidence="2 3" key="1">
    <citation type="journal article" date="2024" name="Commun. Biol.">
        <title>Comparative genomic analysis of thermophilic fungi reveals convergent evolutionary adaptations and gene losses.</title>
        <authorList>
            <person name="Steindorff A.S."/>
            <person name="Aguilar-Pontes M.V."/>
            <person name="Robinson A.J."/>
            <person name="Andreopoulos B."/>
            <person name="LaButti K."/>
            <person name="Kuo A."/>
            <person name="Mondo S."/>
            <person name="Riley R."/>
            <person name="Otillar R."/>
            <person name="Haridas S."/>
            <person name="Lipzen A."/>
            <person name="Grimwood J."/>
            <person name="Schmutz J."/>
            <person name="Clum A."/>
            <person name="Reid I.D."/>
            <person name="Moisan M.C."/>
            <person name="Butler G."/>
            <person name="Nguyen T.T.M."/>
            <person name="Dewar K."/>
            <person name="Conant G."/>
            <person name="Drula E."/>
            <person name="Henrissat B."/>
            <person name="Hansel C."/>
            <person name="Singer S."/>
            <person name="Hutchinson M.I."/>
            <person name="de Vries R.P."/>
            <person name="Natvig D.O."/>
            <person name="Powell A.J."/>
            <person name="Tsang A."/>
            <person name="Grigoriev I.V."/>
        </authorList>
    </citation>
    <scope>NUCLEOTIDE SEQUENCE [LARGE SCALE GENOMIC DNA]</scope>
    <source>
        <strain evidence="2 3">CBS 494.80</strain>
    </source>
</reference>
<accession>A0ABR4BS45</accession>
<feature type="compositionally biased region" description="Low complexity" evidence="1">
    <location>
        <begin position="205"/>
        <end position="218"/>
    </location>
</feature>
<dbReference type="EMBL" id="JAZHXI010000022">
    <property type="protein sequence ID" value="KAL2060474.1"/>
    <property type="molecule type" value="Genomic_DNA"/>
</dbReference>
<organism evidence="2 3">
    <name type="scientific">Oculimacula yallundae</name>
    <dbReference type="NCBI Taxonomy" id="86028"/>
    <lineage>
        <taxon>Eukaryota</taxon>
        <taxon>Fungi</taxon>
        <taxon>Dikarya</taxon>
        <taxon>Ascomycota</taxon>
        <taxon>Pezizomycotina</taxon>
        <taxon>Leotiomycetes</taxon>
        <taxon>Helotiales</taxon>
        <taxon>Ploettnerulaceae</taxon>
        <taxon>Oculimacula</taxon>
    </lineage>
</organism>
<dbReference type="Proteomes" id="UP001595075">
    <property type="component" value="Unassembled WGS sequence"/>
</dbReference>
<gene>
    <name evidence="2" type="ORF">VTL71DRAFT_9505</name>
</gene>
<evidence type="ECO:0000313" key="3">
    <source>
        <dbReference type="Proteomes" id="UP001595075"/>
    </source>
</evidence>
<comment type="caution">
    <text evidence="2">The sequence shown here is derived from an EMBL/GenBank/DDBJ whole genome shotgun (WGS) entry which is preliminary data.</text>
</comment>
<proteinExistence type="predicted"/>
<sequence>MVGFLATRLGDLLNLDKKSIKECLDQLKGLYNIHISTLRGILRTARNSVFLDTFTDAAIELFQKINPNLSEEDKAWKSTGEKATGEKATDSPAPLNEQEENKDEQEDTPKSKMSSTLSVLLPEQISNAGYIDKLWDRMINLKRIFKLVQDTQPDQPVTLSFSPPVVLYQPDNPVTLSSSPPVVSYPRTQQIHSANTHQNQPITLSSSSSVASSPFISSHRPGSFLSHPSRKNLGLGQSALGGSSPSLSPSRKTQDKGKKGNAVVIVEEDIPGTAKAMEIAMEIAMEEPCTERTRQCGISPGPSLRPEEKRTNNNRPMSGSFLDESLVQQGKRQNPKG</sequence>
<feature type="compositionally biased region" description="Polar residues" evidence="1">
    <location>
        <begin position="326"/>
        <end position="337"/>
    </location>
</feature>
<evidence type="ECO:0000313" key="2">
    <source>
        <dbReference type="EMBL" id="KAL2060474.1"/>
    </source>
</evidence>
<protein>
    <submittedName>
        <fullName evidence="2">Uncharacterized protein</fullName>
    </submittedName>
</protein>